<dbReference type="InterPro" id="IPR012074">
    <property type="entry name" value="GAF_ANTAR"/>
</dbReference>
<protein>
    <submittedName>
        <fullName evidence="6">ANTAR domain protein</fullName>
    </submittedName>
</protein>
<dbReference type="Gene3D" id="3.30.450.40">
    <property type="match status" value="1"/>
</dbReference>
<dbReference type="AlphaFoldDB" id="A0A0J6WB22"/>
<dbReference type="PIRSF" id="PIRSF036625">
    <property type="entry name" value="GAF_ANTAR"/>
    <property type="match status" value="1"/>
</dbReference>
<dbReference type="Pfam" id="PF13185">
    <property type="entry name" value="GAF_2"/>
    <property type="match status" value="1"/>
</dbReference>
<evidence type="ECO:0000256" key="4">
    <source>
        <dbReference type="ARBA" id="ARBA00023163"/>
    </source>
</evidence>
<accession>A0A0J6WB22</accession>
<dbReference type="Pfam" id="PF03861">
    <property type="entry name" value="ANTAR"/>
    <property type="match status" value="1"/>
</dbReference>
<evidence type="ECO:0000256" key="1">
    <source>
        <dbReference type="ARBA" id="ARBA00022679"/>
    </source>
</evidence>
<dbReference type="SMART" id="SM00065">
    <property type="entry name" value="GAF"/>
    <property type="match status" value="1"/>
</dbReference>
<keyword evidence="2" id="KW-0418">Kinase</keyword>
<dbReference type="GO" id="GO:0016301">
    <property type="term" value="F:kinase activity"/>
    <property type="evidence" value="ECO:0007669"/>
    <property type="project" value="UniProtKB-KW"/>
</dbReference>
<name>A0A0J6WB22_MYCCU</name>
<dbReference type="InterPro" id="IPR036388">
    <property type="entry name" value="WH-like_DNA-bd_sf"/>
</dbReference>
<dbReference type="InterPro" id="IPR011006">
    <property type="entry name" value="CheY-like_superfamily"/>
</dbReference>
<comment type="caution">
    <text evidence="6">The sequence shown here is derived from an EMBL/GenBank/DDBJ whole genome shotgun (WGS) entry which is preliminary data.</text>
</comment>
<dbReference type="Gene3D" id="1.10.10.10">
    <property type="entry name" value="Winged helix-like DNA-binding domain superfamily/Winged helix DNA-binding domain"/>
    <property type="match status" value="1"/>
</dbReference>
<dbReference type="InterPro" id="IPR003018">
    <property type="entry name" value="GAF"/>
</dbReference>
<dbReference type="Proteomes" id="UP000036176">
    <property type="component" value="Unassembled WGS sequence"/>
</dbReference>
<proteinExistence type="predicted"/>
<dbReference type="InterPro" id="IPR005561">
    <property type="entry name" value="ANTAR"/>
</dbReference>
<dbReference type="OrthoDB" id="3683444at2"/>
<evidence type="ECO:0000313" key="6">
    <source>
        <dbReference type="EMBL" id="KMO78882.1"/>
    </source>
</evidence>
<dbReference type="PATRIC" id="fig|1800.3.peg.3131"/>
<dbReference type="SUPFAM" id="SSF55781">
    <property type="entry name" value="GAF domain-like"/>
    <property type="match status" value="1"/>
</dbReference>
<keyword evidence="3" id="KW-0805">Transcription regulation</keyword>
<dbReference type="PROSITE" id="PS50921">
    <property type="entry name" value="ANTAR"/>
    <property type="match status" value="1"/>
</dbReference>
<dbReference type="RefSeq" id="WP_048419079.1">
    <property type="nucleotide sequence ID" value="NZ_JYNX01000037.1"/>
</dbReference>
<evidence type="ECO:0000256" key="3">
    <source>
        <dbReference type="ARBA" id="ARBA00023015"/>
    </source>
</evidence>
<organism evidence="6 7">
    <name type="scientific">Mycolicibacterium chubuense</name>
    <name type="common">Mycobacterium chubuense</name>
    <dbReference type="NCBI Taxonomy" id="1800"/>
    <lineage>
        <taxon>Bacteria</taxon>
        <taxon>Bacillati</taxon>
        <taxon>Actinomycetota</taxon>
        <taxon>Actinomycetes</taxon>
        <taxon>Mycobacteriales</taxon>
        <taxon>Mycobacteriaceae</taxon>
        <taxon>Mycolicibacterium</taxon>
    </lineage>
</organism>
<keyword evidence="7" id="KW-1185">Reference proteome</keyword>
<dbReference type="EMBL" id="JYNX01000037">
    <property type="protein sequence ID" value="KMO78882.1"/>
    <property type="molecule type" value="Genomic_DNA"/>
</dbReference>
<evidence type="ECO:0000313" key="7">
    <source>
        <dbReference type="Proteomes" id="UP000036176"/>
    </source>
</evidence>
<keyword evidence="1" id="KW-0808">Transferase</keyword>
<feature type="domain" description="ANTAR" evidence="5">
    <location>
        <begin position="169"/>
        <end position="230"/>
    </location>
</feature>
<sequence length="253" mass="27636">MSETPREARVLNAVVSLVDTLLDDFDTVELLTDLTEHCALLLDVEAAGLLLADTRQHLHLMAATSERSQELELFQIQADEGPCLECYAHGQIVVVSDLSLERQRWPLFVPAATDAGYVSVHAVPMRAGGSVLGALGLFGTHSGDLDEADLLVARTLAHIASVTILQDHAPNEATVGTQLRAALNSRVVVEQAKGYLRERFDISVEDAFAMLRQHARVHGQHLTQTAQILISDSDARPALLADLEILVRQRNRD</sequence>
<keyword evidence="4" id="KW-0804">Transcription</keyword>
<dbReference type="GO" id="GO:0003723">
    <property type="term" value="F:RNA binding"/>
    <property type="evidence" value="ECO:0007669"/>
    <property type="project" value="InterPro"/>
</dbReference>
<dbReference type="SMART" id="SM01012">
    <property type="entry name" value="ANTAR"/>
    <property type="match status" value="1"/>
</dbReference>
<dbReference type="SUPFAM" id="SSF52172">
    <property type="entry name" value="CheY-like"/>
    <property type="match status" value="1"/>
</dbReference>
<evidence type="ECO:0000259" key="5">
    <source>
        <dbReference type="PROSITE" id="PS50921"/>
    </source>
</evidence>
<evidence type="ECO:0000256" key="2">
    <source>
        <dbReference type="ARBA" id="ARBA00022777"/>
    </source>
</evidence>
<gene>
    <name evidence="6" type="ORF">MCHUDSM44219_03120</name>
</gene>
<dbReference type="InterPro" id="IPR029016">
    <property type="entry name" value="GAF-like_dom_sf"/>
</dbReference>
<reference evidence="6 7" key="1">
    <citation type="journal article" date="2015" name="Genome Biol. Evol.">
        <title>Characterization of Three Mycobacterium spp. with Potential Use in Bioremediation by Genome Sequencing and Comparative Genomics.</title>
        <authorList>
            <person name="Das S."/>
            <person name="Pettersson B.M."/>
            <person name="Behra P.R."/>
            <person name="Ramesh M."/>
            <person name="Dasgupta S."/>
            <person name="Bhattacharya A."/>
            <person name="Kirsebom L.A."/>
        </authorList>
    </citation>
    <scope>NUCLEOTIDE SEQUENCE [LARGE SCALE GENOMIC DNA]</scope>
    <source>
        <strain evidence="6 7">DSM 44219</strain>
    </source>
</reference>